<dbReference type="SUPFAM" id="SSF53448">
    <property type="entry name" value="Nucleotide-diphospho-sugar transferases"/>
    <property type="match status" value="1"/>
</dbReference>
<evidence type="ECO:0000313" key="1">
    <source>
        <dbReference type="EMBL" id="KKM02418.1"/>
    </source>
</evidence>
<dbReference type="EMBL" id="LAZR01016937">
    <property type="protein sequence ID" value="KKM02418.1"/>
    <property type="molecule type" value="Genomic_DNA"/>
</dbReference>
<gene>
    <name evidence="1" type="ORF">LCGC14_1784610</name>
</gene>
<protein>
    <recommendedName>
        <fullName evidence="2">Glycosyltransferase 2-like domain-containing protein</fullName>
    </recommendedName>
</protein>
<reference evidence="1" key="1">
    <citation type="journal article" date="2015" name="Nature">
        <title>Complex archaea that bridge the gap between prokaryotes and eukaryotes.</title>
        <authorList>
            <person name="Spang A."/>
            <person name="Saw J.H."/>
            <person name="Jorgensen S.L."/>
            <person name="Zaremba-Niedzwiedzka K."/>
            <person name="Martijn J."/>
            <person name="Lind A.E."/>
            <person name="van Eijk R."/>
            <person name="Schleper C."/>
            <person name="Guy L."/>
            <person name="Ettema T.J."/>
        </authorList>
    </citation>
    <scope>NUCLEOTIDE SEQUENCE</scope>
</reference>
<name>A0A0F9JU11_9ZZZZ</name>
<comment type="caution">
    <text evidence="1">The sequence shown here is derived from an EMBL/GenBank/DDBJ whole genome shotgun (WGS) entry which is preliminary data.</text>
</comment>
<dbReference type="CDD" id="cd00761">
    <property type="entry name" value="Glyco_tranf_GTA_type"/>
    <property type="match status" value="1"/>
</dbReference>
<proteinExistence type="predicted"/>
<sequence>MNVAVIVPVGPGHDQVAKEATLSVQLAWKHSTGPFEWLDLLPITDYEGFLGRSRARNMGMDFADISACPPDYYFFLDADDTMELEAFALVDLDASATFGAVKFNGRVVRFNRHPLDKALLWEYGVHGTLTMGFFVRASLALRFDHTLDVGEDFDFYCRLPDFTKRKEPLVNIGYDLPSAGGPRSSAGCQWEEVCAGVMKKYEVNRLKGDET</sequence>
<dbReference type="InterPro" id="IPR029044">
    <property type="entry name" value="Nucleotide-diphossugar_trans"/>
</dbReference>
<accession>A0A0F9JU11</accession>
<organism evidence="1">
    <name type="scientific">marine sediment metagenome</name>
    <dbReference type="NCBI Taxonomy" id="412755"/>
    <lineage>
        <taxon>unclassified sequences</taxon>
        <taxon>metagenomes</taxon>
        <taxon>ecological metagenomes</taxon>
    </lineage>
</organism>
<dbReference type="AlphaFoldDB" id="A0A0F9JU11"/>
<dbReference type="Gene3D" id="3.90.550.10">
    <property type="entry name" value="Spore Coat Polysaccharide Biosynthesis Protein SpsA, Chain A"/>
    <property type="match status" value="1"/>
</dbReference>
<evidence type="ECO:0008006" key="2">
    <source>
        <dbReference type="Google" id="ProtNLM"/>
    </source>
</evidence>